<feature type="compositionally biased region" description="Low complexity" evidence="1">
    <location>
        <begin position="60"/>
        <end position="73"/>
    </location>
</feature>
<evidence type="ECO:0000313" key="3">
    <source>
        <dbReference type="EMBL" id="PRQ54085.1"/>
    </source>
</evidence>
<dbReference type="Gramene" id="PRQ54085">
    <property type="protein sequence ID" value="PRQ54085"/>
    <property type="gene ID" value="RchiOBHm_Chr2g0173651"/>
</dbReference>
<feature type="region of interest" description="Disordered" evidence="1">
    <location>
        <begin position="30"/>
        <end position="126"/>
    </location>
</feature>
<name>A0A2P6S5X7_ROSCH</name>
<evidence type="ECO:0000256" key="2">
    <source>
        <dbReference type="SAM" id="SignalP"/>
    </source>
</evidence>
<keyword evidence="4" id="KW-1185">Reference proteome</keyword>
<sequence>MVLPNKEIKMVRPVLVFALLFVAIVGVTSQEEDEAPSSSPPSPPSLSPSEAPTESESDSDASSPAPSGSHNSSPPSPEDHSDGNGASAPESSDSADSPEGEAEGPDTDLGGDEDYPTDDLSRLIQS</sequence>
<evidence type="ECO:0000313" key="4">
    <source>
        <dbReference type="Proteomes" id="UP000238479"/>
    </source>
</evidence>
<organism evidence="3 4">
    <name type="scientific">Rosa chinensis</name>
    <name type="common">China rose</name>
    <dbReference type="NCBI Taxonomy" id="74649"/>
    <lineage>
        <taxon>Eukaryota</taxon>
        <taxon>Viridiplantae</taxon>
        <taxon>Streptophyta</taxon>
        <taxon>Embryophyta</taxon>
        <taxon>Tracheophyta</taxon>
        <taxon>Spermatophyta</taxon>
        <taxon>Magnoliopsida</taxon>
        <taxon>eudicotyledons</taxon>
        <taxon>Gunneridae</taxon>
        <taxon>Pentapetalae</taxon>
        <taxon>rosids</taxon>
        <taxon>fabids</taxon>
        <taxon>Rosales</taxon>
        <taxon>Rosaceae</taxon>
        <taxon>Rosoideae</taxon>
        <taxon>Rosoideae incertae sedis</taxon>
        <taxon>Rosa</taxon>
    </lineage>
</organism>
<gene>
    <name evidence="3" type="ORF">RchiOBHm_Chr2g0173651</name>
</gene>
<keyword evidence="2" id="KW-0732">Signal</keyword>
<comment type="caution">
    <text evidence="3">The sequence shown here is derived from an EMBL/GenBank/DDBJ whole genome shotgun (WGS) entry which is preliminary data.</text>
</comment>
<feature type="signal peptide" evidence="2">
    <location>
        <begin position="1"/>
        <end position="29"/>
    </location>
</feature>
<feature type="compositionally biased region" description="Acidic residues" evidence="1">
    <location>
        <begin position="96"/>
        <end position="117"/>
    </location>
</feature>
<reference evidence="3 4" key="1">
    <citation type="journal article" date="2018" name="Nat. Genet.">
        <title>The Rosa genome provides new insights in the design of modern roses.</title>
        <authorList>
            <person name="Bendahmane M."/>
        </authorList>
    </citation>
    <scope>NUCLEOTIDE SEQUENCE [LARGE SCALE GENOMIC DNA]</scope>
    <source>
        <strain evidence="4">cv. Old Blush</strain>
    </source>
</reference>
<proteinExistence type="predicted"/>
<dbReference type="EMBL" id="PDCK01000040">
    <property type="protein sequence ID" value="PRQ54085.1"/>
    <property type="molecule type" value="Genomic_DNA"/>
</dbReference>
<feature type="chain" id="PRO_5015134007" evidence="2">
    <location>
        <begin position="30"/>
        <end position="126"/>
    </location>
</feature>
<dbReference type="Proteomes" id="UP000238479">
    <property type="component" value="Chromosome 2"/>
</dbReference>
<accession>A0A2P6S5X7</accession>
<protein>
    <submittedName>
        <fullName evidence="3">Uncharacterized protein</fullName>
    </submittedName>
</protein>
<feature type="compositionally biased region" description="Low complexity" evidence="1">
    <location>
        <begin position="85"/>
        <end position="95"/>
    </location>
</feature>
<dbReference type="OMA" id="TKTFAPY"/>
<evidence type="ECO:0000256" key="1">
    <source>
        <dbReference type="SAM" id="MobiDB-lite"/>
    </source>
</evidence>
<dbReference type="AlphaFoldDB" id="A0A2P6S5X7"/>
<dbReference type="STRING" id="74649.A0A2P6S5X7"/>